<name>A0A9J6NXR0_9CLOT</name>
<sequence length="187" mass="21321">MLLDLTLPINIKTKEKAEKNEKIVAYGHLGTHFDIMDKEFPLEYVERDAIAFNVSAITDREIEADDINMELVNEGMFVGFYSNFIEKYDYGTKEYFAKHPELSKSLIAKLLEKKVSVIGIDFAGVRRDVEHTETDQYCANHGVFIVENLCNMKKLLGVEKSIQFKANTYPLNYKGLTGIPCRVVAKV</sequence>
<reference evidence="1" key="1">
    <citation type="journal article" date="2021" name="mSystems">
        <title>Bacteria and Archaea Synergistically Convert Glycine Betaine to Biogenic Methane in the Formosa Cold Seep of the South China Sea.</title>
        <authorList>
            <person name="Li L."/>
            <person name="Zhang W."/>
            <person name="Zhang S."/>
            <person name="Song L."/>
            <person name="Sun Q."/>
            <person name="Zhang H."/>
            <person name="Xiang H."/>
            <person name="Dong X."/>
        </authorList>
    </citation>
    <scope>NUCLEOTIDE SEQUENCE</scope>
    <source>
        <strain evidence="1">ZWT</strain>
    </source>
</reference>
<reference evidence="1" key="2">
    <citation type="submission" date="2021-04" db="EMBL/GenBank/DDBJ databases">
        <authorList>
            <person name="Dong X."/>
        </authorList>
    </citation>
    <scope>NUCLEOTIDE SEQUENCE</scope>
    <source>
        <strain evidence="1">ZWT</strain>
    </source>
</reference>
<evidence type="ECO:0000313" key="1">
    <source>
        <dbReference type="EMBL" id="MCM1988844.1"/>
    </source>
</evidence>
<dbReference type="GO" id="GO:0004061">
    <property type="term" value="F:arylformamidase activity"/>
    <property type="evidence" value="ECO:0007669"/>
    <property type="project" value="InterPro"/>
</dbReference>
<evidence type="ECO:0000313" key="2">
    <source>
        <dbReference type="Proteomes" id="UP001056429"/>
    </source>
</evidence>
<accession>A0A9J6NXR0</accession>
<gene>
    <name evidence="1" type="ORF">KDK92_03755</name>
</gene>
<dbReference type="Pfam" id="PF04199">
    <property type="entry name" value="Cyclase"/>
    <property type="match status" value="1"/>
</dbReference>
<organism evidence="1 2">
    <name type="scientific">Oceanirhabdus seepicola</name>
    <dbReference type="NCBI Taxonomy" id="2828781"/>
    <lineage>
        <taxon>Bacteria</taxon>
        <taxon>Bacillati</taxon>
        <taxon>Bacillota</taxon>
        <taxon>Clostridia</taxon>
        <taxon>Eubacteriales</taxon>
        <taxon>Clostridiaceae</taxon>
        <taxon>Oceanirhabdus</taxon>
    </lineage>
</organism>
<dbReference type="EMBL" id="JAGSOJ010000001">
    <property type="protein sequence ID" value="MCM1988844.1"/>
    <property type="molecule type" value="Genomic_DNA"/>
</dbReference>
<dbReference type="InterPro" id="IPR037175">
    <property type="entry name" value="KFase_sf"/>
</dbReference>
<dbReference type="RefSeq" id="WP_250857711.1">
    <property type="nucleotide sequence ID" value="NZ_JAGSOJ010000001.1"/>
</dbReference>
<proteinExistence type="predicted"/>
<dbReference type="InterPro" id="IPR007325">
    <property type="entry name" value="KFase/CYL"/>
</dbReference>
<keyword evidence="2" id="KW-1185">Reference proteome</keyword>
<dbReference type="AlphaFoldDB" id="A0A9J6NXR0"/>
<dbReference type="Proteomes" id="UP001056429">
    <property type="component" value="Unassembled WGS sequence"/>
</dbReference>
<dbReference type="Gene3D" id="3.50.30.50">
    <property type="entry name" value="Putative cyclase"/>
    <property type="match status" value="1"/>
</dbReference>
<dbReference type="GO" id="GO:0019441">
    <property type="term" value="P:L-tryptophan catabolic process to kynurenine"/>
    <property type="evidence" value="ECO:0007669"/>
    <property type="project" value="InterPro"/>
</dbReference>
<comment type="caution">
    <text evidence="1">The sequence shown here is derived from an EMBL/GenBank/DDBJ whole genome shotgun (WGS) entry which is preliminary data.</text>
</comment>
<dbReference type="SUPFAM" id="SSF102198">
    <property type="entry name" value="Putative cyclase"/>
    <property type="match status" value="1"/>
</dbReference>
<protein>
    <submittedName>
        <fullName evidence="1">Cyclase family protein</fullName>
    </submittedName>
</protein>